<reference evidence="2" key="1">
    <citation type="submission" date="2019-03" db="EMBL/GenBank/DDBJ databases">
        <title>Single cell metagenomics reveals metabolic interactions within the superorganism composed of flagellate Streblomastix strix and complex community of Bacteroidetes bacteria on its surface.</title>
        <authorList>
            <person name="Treitli S.C."/>
            <person name="Kolisko M."/>
            <person name="Husnik F."/>
            <person name="Keeling P."/>
            <person name="Hampl V."/>
        </authorList>
    </citation>
    <scope>NUCLEOTIDE SEQUENCE</scope>
    <source>
        <strain evidence="2">STM</strain>
    </source>
</reference>
<name>A0A5J4QPT2_9ZZZZ</name>
<evidence type="ECO:0000313" key="2">
    <source>
        <dbReference type="EMBL" id="KAA6322994.1"/>
    </source>
</evidence>
<proteinExistence type="predicted"/>
<dbReference type="EMBL" id="SNRY01002907">
    <property type="protein sequence ID" value="KAA6322994.1"/>
    <property type="molecule type" value="Genomic_DNA"/>
</dbReference>
<gene>
    <name evidence="2" type="ORF">EZS27_027521</name>
</gene>
<dbReference type="GO" id="GO:0003676">
    <property type="term" value="F:nucleic acid binding"/>
    <property type="evidence" value="ECO:0007669"/>
    <property type="project" value="InterPro"/>
</dbReference>
<dbReference type="GO" id="GO:0008270">
    <property type="term" value="F:zinc ion binding"/>
    <property type="evidence" value="ECO:0007669"/>
    <property type="project" value="InterPro"/>
</dbReference>
<comment type="caution">
    <text evidence="2">The sequence shown here is derived from an EMBL/GenBank/DDBJ whole genome shotgun (WGS) entry which is preliminary data.</text>
</comment>
<dbReference type="AlphaFoldDB" id="A0A5J4QPT2"/>
<dbReference type="Gene3D" id="1.10.30.50">
    <property type="match status" value="1"/>
</dbReference>
<dbReference type="GO" id="GO:0004519">
    <property type="term" value="F:endonuclease activity"/>
    <property type="evidence" value="ECO:0007669"/>
    <property type="project" value="InterPro"/>
</dbReference>
<dbReference type="CDD" id="cd00085">
    <property type="entry name" value="HNHc"/>
    <property type="match status" value="1"/>
</dbReference>
<dbReference type="InterPro" id="IPR003615">
    <property type="entry name" value="HNH_nuc"/>
</dbReference>
<dbReference type="Pfam" id="PF01844">
    <property type="entry name" value="HNH"/>
    <property type="match status" value="1"/>
</dbReference>
<sequence>MRALERLSEPTILAERGQQWLNIYLSSGKKRPDSKKYAHKAIKAQLNSMSYHKCFYCESKLKGIPSEVDHHIEISVNKELSYTWTNLYLSCDNCNGKLNHNEIPIETVLDPCVNTDEEIQTHLTFEKEMITARNNSDIGLKTIRKYRLDTELLDLRRLKQLNKFQSLLIAIQQKQIADGGRALNTEEISTIKSFAQRDHPYSLMFEFLIKKINI</sequence>
<dbReference type="InterPro" id="IPR002711">
    <property type="entry name" value="HNH"/>
</dbReference>
<dbReference type="SMART" id="SM00507">
    <property type="entry name" value="HNHc"/>
    <property type="match status" value="1"/>
</dbReference>
<feature type="domain" description="HNH nuclease" evidence="1">
    <location>
        <begin position="43"/>
        <end position="96"/>
    </location>
</feature>
<protein>
    <recommendedName>
        <fullName evidence="1">HNH nuclease domain-containing protein</fullName>
    </recommendedName>
</protein>
<accession>A0A5J4QPT2</accession>
<organism evidence="2">
    <name type="scientific">termite gut metagenome</name>
    <dbReference type="NCBI Taxonomy" id="433724"/>
    <lineage>
        <taxon>unclassified sequences</taxon>
        <taxon>metagenomes</taxon>
        <taxon>organismal metagenomes</taxon>
    </lineage>
</organism>
<evidence type="ECO:0000259" key="1">
    <source>
        <dbReference type="SMART" id="SM00507"/>
    </source>
</evidence>